<dbReference type="Proteomes" id="UP000800093">
    <property type="component" value="Unassembled WGS sequence"/>
</dbReference>
<dbReference type="EMBL" id="ML986660">
    <property type="protein sequence ID" value="KAF2261314.1"/>
    <property type="molecule type" value="Genomic_DNA"/>
</dbReference>
<protein>
    <recommendedName>
        <fullName evidence="3">Methyltransferase domain-containing protein</fullName>
    </recommendedName>
</protein>
<dbReference type="PANTHER" id="PTHR39290">
    <property type="entry name" value="C3H1-TYPE DOMAIN-CONTAINING PROTEIN-RELATED"/>
    <property type="match status" value="1"/>
</dbReference>
<organism evidence="1 2">
    <name type="scientific">Lojkania enalia</name>
    <dbReference type="NCBI Taxonomy" id="147567"/>
    <lineage>
        <taxon>Eukaryota</taxon>
        <taxon>Fungi</taxon>
        <taxon>Dikarya</taxon>
        <taxon>Ascomycota</taxon>
        <taxon>Pezizomycotina</taxon>
        <taxon>Dothideomycetes</taxon>
        <taxon>Pleosporomycetidae</taxon>
        <taxon>Pleosporales</taxon>
        <taxon>Pleosporales incertae sedis</taxon>
        <taxon>Lojkania</taxon>
    </lineage>
</organism>
<accession>A0A9P4N3Z9</accession>
<gene>
    <name evidence="1" type="ORF">CC78DRAFT_619542</name>
</gene>
<reference evidence="2" key="1">
    <citation type="journal article" date="2020" name="Stud. Mycol.">
        <title>101 Dothideomycetes genomes: A test case for predicting lifestyles and emergence of pathogens.</title>
        <authorList>
            <person name="Haridas S."/>
            <person name="Albert R."/>
            <person name="Binder M."/>
            <person name="Bloem J."/>
            <person name="LaButti K."/>
            <person name="Salamov A."/>
            <person name="Andreopoulos B."/>
            <person name="Baker S."/>
            <person name="Barry K."/>
            <person name="Bills G."/>
            <person name="Bluhm B."/>
            <person name="Cannon C."/>
            <person name="Castanera R."/>
            <person name="Culley D."/>
            <person name="Daum C."/>
            <person name="Ezra D."/>
            <person name="Gonzalez J."/>
            <person name="Henrissat B."/>
            <person name="Kuo A."/>
            <person name="Liang C."/>
            <person name="Lipzen A."/>
            <person name="Lutzoni F."/>
            <person name="Magnuson J."/>
            <person name="Mondo S."/>
            <person name="Nolan M."/>
            <person name="Ohm R."/>
            <person name="Pangilinan J."/>
            <person name="Park H.-J."/>
            <person name="Ramirez L."/>
            <person name="Alfaro M."/>
            <person name="Sun H."/>
            <person name="Tritt A."/>
            <person name="Yoshinaga Y."/>
            <person name="Zwiers L.-H."/>
            <person name="Turgeon B."/>
            <person name="Goodwin S."/>
            <person name="Spatafora J."/>
            <person name="Crous P."/>
            <person name="Grigoriev I."/>
        </authorList>
    </citation>
    <scope>NUCLEOTIDE SEQUENCE [LARGE SCALE GENOMIC DNA]</scope>
    <source>
        <strain evidence="2">CBS 304.66</strain>
    </source>
</reference>
<dbReference type="InterPro" id="IPR029063">
    <property type="entry name" value="SAM-dependent_MTases_sf"/>
</dbReference>
<dbReference type="OrthoDB" id="5411518at2759"/>
<dbReference type="SUPFAM" id="SSF53335">
    <property type="entry name" value="S-adenosyl-L-methionine-dependent methyltransferases"/>
    <property type="match status" value="1"/>
</dbReference>
<dbReference type="AlphaFoldDB" id="A0A9P4N3Z9"/>
<proteinExistence type="predicted"/>
<comment type="caution">
    <text evidence="1">The sequence shown here is derived from an EMBL/GenBank/DDBJ whole genome shotgun (WGS) entry which is preliminary data.</text>
</comment>
<name>A0A9P4N3Z9_9PLEO</name>
<evidence type="ECO:0000313" key="1">
    <source>
        <dbReference type="EMBL" id="KAF2261314.1"/>
    </source>
</evidence>
<dbReference type="PANTHER" id="PTHR39290:SF6">
    <property type="entry name" value="S-ADENOSYL-L-METHIONINE-DEPENDENT METHYLTRANSFERASES SUPERFAMILY PROTEIN"/>
    <property type="match status" value="1"/>
</dbReference>
<evidence type="ECO:0008006" key="3">
    <source>
        <dbReference type="Google" id="ProtNLM"/>
    </source>
</evidence>
<evidence type="ECO:0000313" key="2">
    <source>
        <dbReference type="Proteomes" id="UP000800093"/>
    </source>
</evidence>
<keyword evidence="2" id="KW-1185">Reference proteome</keyword>
<sequence length="370" mass="41881">MALKAFDPNAFIYNWSDEQHVPSEQNAETFRDCIREAFNLAPNDNYVYRAQCVTTLDVTQAAINGKRKNGLHDWYHDENRQDLIEPPSPAEIEAYISLFDPAVSLPKALNAFKANSKANTLRALISTHLSSRYHNSIKGLIPNKKERTHVNPYLSLWRYSCRELEWAGPLPTTADTKISHHMLPIFYHHFGCVVPSYTALYVIAKLAQPSKPSREPVKPILDIGSGNGYWAFMLRNFAVEGMKGLKVHAVDSGLSEYRVTWIKDTIKQDGVEFLRKYRDGEVVIDGGKGCVLLLVYPQATGGFTEKMLRAYRGDDVVVAGTQTGNGFTGFQNEMVDQWVEREMPEFKLTLRVPLPSFAAKDEALFVFKRK</sequence>